<evidence type="ECO:0000313" key="5">
    <source>
        <dbReference type="Proteomes" id="UP000807025"/>
    </source>
</evidence>
<evidence type="ECO:0000313" key="4">
    <source>
        <dbReference type="EMBL" id="KAF9489589.1"/>
    </source>
</evidence>
<comment type="similarity">
    <text evidence="2">Belongs to the ustYa family.</text>
</comment>
<organism evidence="4 5">
    <name type="scientific">Pleurotus eryngii</name>
    <name type="common">Boletus of the steppes</name>
    <dbReference type="NCBI Taxonomy" id="5323"/>
    <lineage>
        <taxon>Eukaryota</taxon>
        <taxon>Fungi</taxon>
        <taxon>Dikarya</taxon>
        <taxon>Basidiomycota</taxon>
        <taxon>Agaricomycotina</taxon>
        <taxon>Agaricomycetes</taxon>
        <taxon>Agaricomycetidae</taxon>
        <taxon>Agaricales</taxon>
        <taxon>Pleurotineae</taxon>
        <taxon>Pleurotaceae</taxon>
        <taxon>Pleurotus</taxon>
    </lineage>
</organism>
<dbReference type="EMBL" id="MU154666">
    <property type="protein sequence ID" value="KAF9489589.1"/>
    <property type="molecule type" value="Genomic_DNA"/>
</dbReference>
<protein>
    <submittedName>
        <fullName evidence="4">Uncharacterized protein</fullName>
    </submittedName>
</protein>
<feature type="region of interest" description="Disordered" evidence="3">
    <location>
        <begin position="1"/>
        <end position="22"/>
    </location>
</feature>
<dbReference type="PANTHER" id="PTHR33365:SF4">
    <property type="entry name" value="CYCLOCHLOROTINE BIOSYNTHESIS PROTEIN O"/>
    <property type="match status" value="1"/>
</dbReference>
<dbReference type="InterPro" id="IPR021765">
    <property type="entry name" value="UstYa-like"/>
</dbReference>
<evidence type="ECO:0000256" key="3">
    <source>
        <dbReference type="SAM" id="MobiDB-lite"/>
    </source>
</evidence>
<dbReference type="Proteomes" id="UP000807025">
    <property type="component" value="Unassembled WGS sequence"/>
</dbReference>
<dbReference type="OrthoDB" id="3687641at2759"/>
<dbReference type="PANTHER" id="PTHR33365">
    <property type="entry name" value="YALI0B05434P"/>
    <property type="match status" value="1"/>
</dbReference>
<reference evidence="4" key="1">
    <citation type="submission" date="2020-11" db="EMBL/GenBank/DDBJ databases">
        <authorList>
            <consortium name="DOE Joint Genome Institute"/>
            <person name="Ahrendt S."/>
            <person name="Riley R."/>
            <person name="Andreopoulos W."/>
            <person name="Labutti K."/>
            <person name="Pangilinan J."/>
            <person name="Ruiz-Duenas F.J."/>
            <person name="Barrasa J.M."/>
            <person name="Sanchez-Garcia M."/>
            <person name="Camarero S."/>
            <person name="Miyauchi S."/>
            <person name="Serrano A."/>
            <person name="Linde D."/>
            <person name="Babiker R."/>
            <person name="Drula E."/>
            <person name="Ayuso-Fernandez I."/>
            <person name="Pacheco R."/>
            <person name="Padilla G."/>
            <person name="Ferreira P."/>
            <person name="Barriuso J."/>
            <person name="Kellner H."/>
            <person name="Castanera R."/>
            <person name="Alfaro M."/>
            <person name="Ramirez L."/>
            <person name="Pisabarro A.G."/>
            <person name="Kuo A."/>
            <person name="Tritt A."/>
            <person name="Lipzen A."/>
            <person name="He G."/>
            <person name="Yan M."/>
            <person name="Ng V."/>
            <person name="Cullen D."/>
            <person name="Martin F."/>
            <person name="Rosso M.-N."/>
            <person name="Henrissat B."/>
            <person name="Hibbett D."/>
            <person name="Martinez A.T."/>
            <person name="Grigoriev I.V."/>
        </authorList>
    </citation>
    <scope>NUCLEOTIDE SEQUENCE</scope>
    <source>
        <strain evidence="4">ATCC 90797</strain>
    </source>
</reference>
<gene>
    <name evidence="4" type="ORF">BDN71DRAFT_1593352</name>
</gene>
<dbReference type="Pfam" id="PF11807">
    <property type="entry name" value="UstYa"/>
    <property type="match status" value="1"/>
</dbReference>
<dbReference type="AlphaFoldDB" id="A0A9P5ZKS1"/>
<comment type="pathway">
    <text evidence="1">Mycotoxin biosynthesis.</text>
</comment>
<dbReference type="GO" id="GO:0043386">
    <property type="term" value="P:mycotoxin biosynthetic process"/>
    <property type="evidence" value="ECO:0007669"/>
    <property type="project" value="InterPro"/>
</dbReference>
<name>A0A9P5ZKS1_PLEER</name>
<keyword evidence="5" id="KW-1185">Reference proteome</keyword>
<sequence length="169" mass="19156">MTRPIQPYVCPAPHDPATSPHTGSLRKISTILLQGIILGMSRISRYEAAELPNATVPIPGDGGHYVVELDVFHQLRRPHPQTIYSNYYPEARISLGDNEEYAIHCIDSIRQSLMCSSDVSLLILQWDEATQQSRIRNDVVHQCRDFDDVKGWALYRQLKGTFNTGVWAH</sequence>
<proteinExistence type="inferred from homology"/>
<evidence type="ECO:0000256" key="1">
    <source>
        <dbReference type="ARBA" id="ARBA00004685"/>
    </source>
</evidence>
<evidence type="ECO:0000256" key="2">
    <source>
        <dbReference type="ARBA" id="ARBA00035112"/>
    </source>
</evidence>
<comment type="caution">
    <text evidence="4">The sequence shown here is derived from an EMBL/GenBank/DDBJ whole genome shotgun (WGS) entry which is preliminary data.</text>
</comment>
<accession>A0A9P5ZKS1</accession>